<evidence type="ECO:0000313" key="18">
    <source>
        <dbReference type="EMBL" id="MQT11686.1"/>
    </source>
</evidence>
<dbReference type="EMBL" id="VWNA01000001">
    <property type="protein sequence ID" value="MQT11686.1"/>
    <property type="molecule type" value="Genomic_DNA"/>
</dbReference>
<sequence length="207" mass="22014">MCDQDRDSAQGRETAQGREVAEQTNAVRPRLVLVTGGARSGKSAFAERVVRASGLERLYVATGEARDGEMAERIARHRAERGEDWRTLEVPIALAGLIAAEAGPGRIVLVDCLTLWLTNVMLADRPVEAEIEGLVAALAGAAGPVVLVSNEVGLGIVPDTPLGRRFRDAQGRLNRRVAEIATDAFFVAAGCPLRLKPAADPVAALWS</sequence>
<feature type="region of interest" description="Disordered" evidence="17">
    <location>
        <begin position="1"/>
        <end position="22"/>
    </location>
</feature>
<dbReference type="GO" id="GO:0009236">
    <property type="term" value="P:cobalamin biosynthetic process"/>
    <property type="evidence" value="ECO:0007669"/>
    <property type="project" value="UniProtKB-UniRule"/>
</dbReference>
<dbReference type="PIRSF" id="PIRSF006135">
    <property type="entry name" value="CobU"/>
    <property type="match status" value="1"/>
</dbReference>
<keyword evidence="11 14" id="KW-0418">Kinase</keyword>
<dbReference type="PANTHER" id="PTHR34848">
    <property type="match status" value="1"/>
</dbReference>
<gene>
    <name evidence="18" type="primary">cobU</name>
    <name evidence="18" type="ORF">F0357_03145</name>
</gene>
<dbReference type="GO" id="GO:0043752">
    <property type="term" value="F:adenosylcobinamide kinase activity"/>
    <property type="evidence" value="ECO:0007669"/>
    <property type="project" value="UniProtKB-EC"/>
</dbReference>
<keyword evidence="19" id="KW-1185">Reference proteome</keyword>
<comment type="pathway">
    <text evidence="6 14">Cofactor biosynthesis; adenosylcobalamin biosynthesis; adenosylcobalamin from cob(II)yrinate a,c-diamide: step 5/7.</text>
</comment>
<evidence type="ECO:0000256" key="9">
    <source>
        <dbReference type="ARBA" id="ARBA00022679"/>
    </source>
</evidence>
<feature type="binding site" evidence="16">
    <location>
        <position position="111"/>
    </location>
    <ligand>
        <name>GTP</name>
        <dbReference type="ChEBI" id="CHEBI:37565"/>
    </ligand>
</feature>
<dbReference type="AlphaFoldDB" id="A0A6A7XZE6"/>
<evidence type="ECO:0000256" key="5">
    <source>
        <dbReference type="ARBA" id="ARBA00004692"/>
    </source>
</evidence>
<organism evidence="18 19">
    <name type="scientific">Segnochrobactrum spirostomi</name>
    <dbReference type="NCBI Taxonomy" id="2608987"/>
    <lineage>
        <taxon>Bacteria</taxon>
        <taxon>Pseudomonadati</taxon>
        <taxon>Pseudomonadota</taxon>
        <taxon>Alphaproteobacteria</taxon>
        <taxon>Hyphomicrobiales</taxon>
        <taxon>Segnochrobactraceae</taxon>
        <taxon>Segnochrobactrum</taxon>
    </lineage>
</organism>
<evidence type="ECO:0000256" key="4">
    <source>
        <dbReference type="ARBA" id="ARBA00003889"/>
    </source>
</evidence>
<feature type="binding site" evidence="16">
    <location>
        <begin position="78"/>
        <end position="81"/>
    </location>
    <ligand>
        <name>GTP</name>
        <dbReference type="ChEBI" id="CHEBI:37565"/>
    </ligand>
</feature>
<feature type="binding site" evidence="16">
    <location>
        <begin position="61"/>
        <end position="63"/>
    </location>
    <ligand>
        <name>GTP</name>
        <dbReference type="ChEBI" id="CHEBI:37565"/>
    </ligand>
</feature>
<dbReference type="InterPro" id="IPR003203">
    <property type="entry name" value="CobU/CobP"/>
</dbReference>
<keyword evidence="8 14" id="KW-0169">Cobalamin biosynthesis</keyword>
<feature type="binding site" evidence="16">
    <location>
        <position position="89"/>
    </location>
    <ligand>
        <name>GTP</name>
        <dbReference type="ChEBI" id="CHEBI:37565"/>
    </ligand>
</feature>
<protein>
    <recommendedName>
        <fullName evidence="14">Bifunctional adenosylcobalamin biosynthesis protein</fullName>
        <ecNumber evidence="14">2.7.1.156</ecNumber>
        <ecNumber evidence="14">2.7.7.62</ecNumber>
    </recommendedName>
</protein>
<dbReference type="GO" id="GO:0005524">
    <property type="term" value="F:ATP binding"/>
    <property type="evidence" value="ECO:0007669"/>
    <property type="project" value="UniProtKB-UniRule"/>
</dbReference>
<evidence type="ECO:0000256" key="3">
    <source>
        <dbReference type="ARBA" id="ARBA00001522"/>
    </source>
</evidence>
<name>A0A6A7XZE6_9HYPH</name>
<dbReference type="Proteomes" id="UP000332515">
    <property type="component" value="Unassembled WGS sequence"/>
</dbReference>
<evidence type="ECO:0000256" key="17">
    <source>
        <dbReference type="SAM" id="MobiDB-lite"/>
    </source>
</evidence>
<evidence type="ECO:0000256" key="16">
    <source>
        <dbReference type="PIRSR" id="PIRSR006135-2"/>
    </source>
</evidence>
<keyword evidence="13 14" id="KW-0342">GTP-binding</keyword>
<dbReference type="GO" id="GO:0008820">
    <property type="term" value="F:cobinamide phosphate guanylyltransferase activity"/>
    <property type="evidence" value="ECO:0007669"/>
    <property type="project" value="UniProtKB-UniRule"/>
</dbReference>
<dbReference type="CDD" id="cd00544">
    <property type="entry name" value="CobU"/>
    <property type="match status" value="1"/>
</dbReference>
<evidence type="ECO:0000256" key="8">
    <source>
        <dbReference type="ARBA" id="ARBA00022573"/>
    </source>
</evidence>
<dbReference type="NCBIfam" id="NF004469">
    <property type="entry name" value="PRK05800.1"/>
    <property type="match status" value="1"/>
</dbReference>
<dbReference type="Gene3D" id="3.40.50.300">
    <property type="entry name" value="P-loop containing nucleotide triphosphate hydrolases"/>
    <property type="match status" value="1"/>
</dbReference>
<dbReference type="UniPathway" id="UPA00148">
    <property type="reaction ID" value="UER00236"/>
</dbReference>
<evidence type="ECO:0000313" key="19">
    <source>
        <dbReference type="Proteomes" id="UP000332515"/>
    </source>
</evidence>
<evidence type="ECO:0000256" key="13">
    <source>
        <dbReference type="ARBA" id="ARBA00023134"/>
    </source>
</evidence>
<accession>A0A6A7XZE6</accession>
<dbReference type="PANTHER" id="PTHR34848:SF1">
    <property type="entry name" value="BIFUNCTIONAL ADENOSYLCOBALAMIN BIOSYNTHESIS PROTEIN COBU"/>
    <property type="match status" value="1"/>
</dbReference>
<evidence type="ECO:0000256" key="11">
    <source>
        <dbReference type="ARBA" id="ARBA00022777"/>
    </source>
</evidence>
<comment type="catalytic activity">
    <reaction evidence="2 14">
        <text>adenosylcob(III)inamide phosphate + GTP + H(+) = adenosylcob(III)inamide-GDP + diphosphate</text>
        <dbReference type="Rhea" id="RHEA:22712"/>
        <dbReference type="ChEBI" id="CHEBI:15378"/>
        <dbReference type="ChEBI" id="CHEBI:33019"/>
        <dbReference type="ChEBI" id="CHEBI:37565"/>
        <dbReference type="ChEBI" id="CHEBI:58502"/>
        <dbReference type="ChEBI" id="CHEBI:60487"/>
        <dbReference type="EC" id="2.7.7.62"/>
    </reaction>
</comment>
<dbReference type="EC" id="2.7.1.156" evidence="14"/>
<comment type="pathway">
    <text evidence="5 14">Cofactor biosynthesis; adenosylcobalamin biosynthesis; adenosylcobalamin from cob(II)yrinate a,c-diamide: step 6/7.</text>
</comment>
<feature type="active site" description="GMP-histidine intermediate" evidence="15">
    <location>
        <position position="77"/>
    </location>
</feature>
<comment type="caution">
    <text evidence="18">The sequence shown here is derived from an EMBL/GenBank/DDBJ whole genome shotgun (WGS) entry which is preliminary data.</text>
</comment>
<evidence type="ECO:0000256" key="1">
    <source>
        <dbReference type="ARBA" id="ARBA00000312"/>
    </source>
</evidence>
<feature type="binding site" evidence="16">
    <location>
        <begin position="36"/>
        <end position="43"/>
    </location>
    <ligand>
        <name>GTP</name>
        <dbReference type="ChEBI" id="CHEBI:37565"/>
    </ligand>
</feature>
<keyword evidence="18" id="KW-0548">Nucleotidyltransferase</keyword>
<comment type="similarity">
    <text evidence="7 14">Belongs to the CobU/CobP family.</text>
</comment>
<dbReference type="Pfam" id="PF02283">
    <property type="entry name" value="CobU"/>
    <property type="match status" value="1"/>
</dbReference>
<reference evidence="18 19" key="1">
    <citation type="submission" date="2019-09" db="EMBL/GenBank/DDBJ databases">
        <title>Segnochrobactrum spirostomi gen. nov., sp. nov., isolated from the ciliate Spirostomum cf. yagiui and description of a novel family, Segnochrobactraceae fam. nov. within the order Rhizobiales of the class Alphaproteobacteria.</title>
        <authorList>
            <person name="Akter S."/>
            <person name="Shazib S.U.A."/>
            <person name="Shin M.K."/>
        </authorList>
    </citation>
    <scope>NUCLEOTIDE SEQUENCE [LARGE SCALE GENOMIC DNA]</scope>
    <source>
        <strain evidence="18 19">Sp-1</strain>
    </source>
</reference>
<evidence type="ECO:0000256" key="14">
    <source>
        <dbReference type="PIRNR" id="PIRNR006135"/>
    </source>
</evidence>
<dbReference type="EC" id="2.7.7.62" evidence="14"/>
<dbReference type="SUPFAM" id="SSF52540">
    <property type="entry name" value="P-loop containing nucleoside triphosphate hydrolases"/>
    <property type="match status" value="1"/>
</dbReference>
<dbReference type="InterPro" id="IPR027417">
    <property type="entry name" value="P-loop_NTPase"/>
</dbReference>
<evidence type="ECO:0000256" key="2">
    <source>
        <dbReference type="ARBA" id="ARBA00000711"/>
    </source>
</evidence>
<feature type="compositionally biased region" description="Basic and acidic residues" evidence="17">
    <location>
        <begin position="1"/>
        <end position="21"/>
    </location>
</feature>
<evidence type="ECO:0000256" key="10">
    <source>
        <dbReference type="ARBA" id="ARBA00022741"/>
    </source>
</evidence>
<proteinExistence type="inferred from homology"/>
<comment type="catalytic activity">
    <reaction evidence="3">
        <text>adenosylcob(III)inamide + GTP = adenosylcob(III)inamide phosphate + GDP + H(+)</text>
        <dbReference type="Rhea" id="RHEA:15765"/>
        <dbReference type="ChEBI" id="CHEBI:2480"/>
        <dbReference type="ChEBI" id="CHEBI:15378"/>
        <dbReference type="ChEBI" id="CHEBI:37565"/>
        <dbReference type="ChEBI" id="CHEBI:58189"/>
        <dbReference type="ChEBI" id="CHEBI:58502"/>
        <dbReference type="EC" id="2.7.1.156"/>
    </reaction>
</comment>
<comment type="function">
    <text evidence="4 14">Catalyzes ATP-dependent phosphorylation of adenosylcobinamide and addition of GMP to adenosylcobinamide phosphate.</text>
</comment>
<evidence type="ECO:0000256" key="15">
    <source>
        <dbReference type="PIRSR" id="PIRSR006135-1"/>
    </source>
</evidence>
<keyword evidence="10 14" id="KW-0547">Nucleotide-binding</keyword>
<dbReference type="GO" id="GO:0005525">
    <property type="term" value="F:GTP binding"/>
    <property type="evidence" value="ECO:0007669"/>
    <property type="project" value="UniProtKB-UniRule"/>
</dbReference>
<evidence type="ECO:0000256" key="6">
    <source>
        <dbReference type="ARBA" id="ARBA00005159"/>
    </source>
</evidence>
<evidence type="ECO:0000256" key="7">
    <source>
        <dbReference type="ARBA" id="ARBA00007490"/>
    </source>
</evidence>
<keyword evidence="9 14" id="KW-0808">Transferase</keyword>
<keyword evidence="12 14" id="KW-0067">ATP-binding</keyword>
<evidence type="ECO:0000256" key="12">
    <source>
        <dbReference type="ARBA" id="ARBA00022840"/>
    </source>
</evidence>
<dbReference type="RefSeq" id="WP_153478638.1">
    <property type="nucleotide sequence ID" value="NZ_VWNA01000001.1"/>
</dbReference>
<comment type="catalytic activity">
    <reaction evidence="1 14">
        <text>adenosylcob(III)inamide + ATP = adenosylcob(III)inamide phosphate + ADP + H(+)</text>
        <dbReference type="Rhea" id="RHEA:15769"/>
        <dbReference type="ChEBI" id="CHEBI:2480"/>
        <dbReference type="ChEBI" id="CHEBI:15378"/>
        <dbReference type="ChEBI" id="CHEBI:30616"/>
        <dbReference type="ChEBI" id="CHEBI:58502"/>
        <dbReference type="ChEBI" id="CHEBI:456216"/>
        <dbReference type="EC" id="2.7.1.156"/>
    </reaction>
</comment>